<dbReference type="Proteomes" id="UP000752696">
    <property type="component" value="Unassembled WGS sequence"/>
</dbReference>
<dbReference type="InterPro" id="IPR037171">
    <property type="entry name" value="NagB/RpiA_transferase-like"/>
</dbReference>
<name>A0A6V7HEW7_9HYME</name>
<dbReference type="EMBL" id="CAJDYZ010010961">
    <property type="protein sequence ID" value="CAD1478697.1"/>
    <property type="molecule type" value="Genomic_DNA"/>
</dbReference>
<evidence type="ECO:0000313" key="6">
    <source>
        <dbReference type="Proteomes" id="UP000752696"/>
    </source>
</evidence>
<dbReference type="InterPro" id="IPR003702">
    <property type="entry name" value="ActCoA_hydro_N"/>
</dbReference>
<dbReference type="Gene3D" id="3.40.1080.20">
    <property type="entry name" value="Acetyl-CoA hydrolase/transferase C-terminal domain"/>
    <property type="match status" value="2"/>
</dbReference>
<dbReference type="InterPro" id="IPR038460">
    <property type="entry name" value="AcetylCoA_hyd_C_sf"/>
</dbReference>
<feature type="domain" description="Acetyl-CoA hydrolase/transferase C-terminal" evidence="4">
    <location>
        <begin position="762"/>
        <end position="916"/>
    </location>
</feature>
<evidence type="ECO:0000256" key="2">
    <source>
        <dbReference type="ARBA" id="ARBA00022679"/>
    </source>
</evidence>
<comment type="caution">
    <text evidence="5">The sequence shown here is derived from an EMBL/GenBank/DDBJ whole genome shotgun (WGS) entry which is preliminary data.</text>
</comment>
<protein>
    <submittedName>
        <fullName evidence="5">Uncharacterized protein</fullName>
    </submittedName>
</protein>
<dbReference type="Gene3D" id="3.40.1080.10">
    <property type="entry name" value="Glutaconate Coenzyme A-transferase"/>
    <property type="match status" value="2"/>
</dbReference>
<dbReference type="Pfam" id="PF02550">
    <property type="entry name" value="AcetylCoA_hydro"/>
    <property type="match status" value="2"/>
</dbReference>
<reference evidence="5" key="1">
    <citation type="submission" date="2020-07" db="EMBL/GenBank/DDBJ databases">
        <authorList>
            <person name="Nazaruddin N."/>
        </authorList>
    </citation>
    <scope>NUCLEOTIDE SEQUENCE</scope>
</reference>
<comment type="similarity">
    <text evidence="1">Belongs to the acetyl-CoA hydrolase/transferase family.</text>
</comment>
<dbReference type="OrthoDB" id="10250396at2759"/>
<dbReference type="AlphaFoldDB" id="A0A6V7HEW7"/>
<dbReference type="Pfam" id="PF13336">
    <property type="entry name" value="AcetylCoA_hyd_C"/>
    <property type="match status" value="2"/>
</dbReference>
<dbReference type="GO" id="GO:0008775">
    <property type="term" value="F:acetate CoA-transferase activity"/>
    <property type="evidence" value="ECO:0007669"/>
    <property type="project" value="InterPro"/>
</dbReference>
<dbReference type="SUPFAM" id="SSF100950">
    <property type="entry name" value="NagB/RpiA/CoA transferase-like"/>
    <property type="match status" value="4"/>
</dbReference>
<dbReference type="PANTHER" id="PTHR21432:SF20">
    <property type="entry name" value="ACETYL-COA HYDROLASE"/>
    <property type="match status" value="1"/>
</dbReference>
<dbReference type="InterPro" id="IPR046433">
    <property type="entry name" value="ActCoA_hydro"/>
</dbReference>
<keyword evidence="2" id="KW-0808">Transferase</keyword>
<dbReference type="GO" id="GO:0006083">
    <property type="term" value="P:acetate metabolic process"/>
    <property type="evidence" value="ECO:0007669"/>
    <property type="project" value="InterPro"/>
</dbReference>
<dbReference type="PANTHER" id="PTHR21432">
    <property type="entry name" value="ACETYL-COA HYDROLASE-RELATED"/>
    <property type="match status" value="1"/>
</dbReference>
<evidence type="ECO:0000259" key="4">
    <source>
        <dbReference type="Pfam" id="PF13336"/>
    </source>
</evidence>
<sequence>MAALKRMVNLSKTFKTMTTTRLCCFQTSRKTYFTYVNEPSMPILNKEPCWLKTADEAIEKAELDSDQLVFIQGAAATPTELLRAMTEYGVRCDVRNVKLFHMHLEGDAPFAKPENAKHFRSISFFIGGNVRPAVQAGHADCIPIFLHEIPRVFNEGYVKPDIALIHVSPPDDKGYCSLGTSVDCVRAALSNSKYIVALVNKCMPRTFGDALIHVSHLDFAVEHHKPLPVHPVKAPSKEEQQIGKYIAENLVVDGATLQMGIGSIPDAVLSLLKNHQNLGIHSEMFSDGVVELVEKGCITNNRKTMHRGRIVGSFCVGSDKLYNFMHNNPFIEMLVVDYVNDPKIVAKQPNMTAINSCIEVDVTGQICSDSIGTRMYSGFGGQLDFITGAALSDDRQGRPIIALQSVTSKGESKIQPVLKTGAGVVTNRAIVRYVVTEYGIASLFGKSLQQRSYELIQIAHPDHREALEKAAFEPRSFNICGVRYIREPLQPLRRCPRWVCVEDAVKIINSEHLVFIQGGAATPNELIRAMTEHGVCNNLRGVRLIHMGLEGDAPFASPEFERHFRSISFYIGANLREAVNEGRADYIPIFLHEVPKLFYEKRIVPDVALIQVSVPDTRGFCSLGVSVDCTRAAISSAKVIVAQVNEHMPRSFGDTTIHSSHIDWAVKYDCPLPCIANTPPNDIEQEIGKIIAQRLVDDGATLQLGIGNIPDAVLCSLGNHKDLGIHTEVLGDTMVDLAERGNISNKMKIKHRGRMVASLAVGTKRVYDFLHNNPFVEMLAINYVNDPRVISQQPKMTAINSCIEMDITGQICSDSLGCKMYSGFGGQLDFTRGAALCQDGRGKAIIAFPSVTNKGESKIQPVIKLGGGIVVSRAHTHYIVTEHGVAHLFGKTLRQRANALIQIAHPDHRECLEKAAFERLKSNPTKYL</sequence>
<dbReference type="GO" id="GO:0005739">
    <property type="term" value="C:mitochondrion"/>
    <property type="evidence" value="ECO:0007669"/>
    <property type="project" value="TreeGrafter"/>
</dbReference>
<proteinExistence type="inferred from homology"/>
<feature type="domain" description="Acetyl-CoA hydrolase/transferase C-terminal" evidence="4">
    <location>
        <begin position="317"/>
        <end position="471"/>
    </location>
</feature>
<evidence type="ECO:0000259" key="3">
    <source>
        <dbReference type="Pfam" id="PF02550"/>
    </source>
</evidence>
<organism evidence="5 6">
    <name type="scientific">Heterotrigona itama</name>
    <dbReference type="NCBI Taxonomy" id="395501"/>
    <lineage>
        <taxon>Eukaryota</taxon>
        <taxon>Metazoa</taxon>
        <taxon>Ecdysozoa</taxon>
        <taxon>Arthropoda</taxon>
        <taxon>Hexapoda</taxon>
        <taxon>Insecta</taxon>
        <taxon>Pterygota</taxon>
        <taxon>Neoptera</taxon>
        <taxon>Endopterygota</taxon>
        <taxon>Hymenoptera</taxon>
        <taxon>Apocrita</taxon>
        <taxon>Aculeata</taxon>
        <taxon>Apoidea</taxon>
        <taxon>Anthophila</taxon>
        <taxon>Apidae</taxon>
        <taxon>Heterotrigona</taxon>
    </lineage>
</organism>
<feature type="domain" description="Acetyl-CoA hydrolase/transferase N-terminal" evidence="3">
    <location>
        <begin position="514"/>
        <end position="667"/>
    </location>
</feature>
<accession>A0A6V7HEW7</accession>
<keyword evidence="6" id="KW-1185">Reference proteome</keyword>
<gene>
    <name evidence="5" type="ORF">MHI_LOCUS820975</name>
</gene>
<feature type="domain" description="Acetyl-CoA hydrolase/transferase N-terminal" evidence="3">
    <location>
        <begin position="68"/>
        <end position="230"/>
    </location>
</feature>
<evidence type="ECO:0000313" key="5">
    <source>
        <dbReference type="EMBL" id="CAD1478697.1"/>
    </source>
</evidence>
<dbReference type="InterPro" id="IPR026888">
    <property type="entry name" value="AcetylCoA_hyd_C"/>
</dbReference>
<evidence type="ECO:0000256" key="1">
    <source>
        <dbReference type="ARBA" id="ARBA00009632"/>
    </source>
</evidence>
<dbReference type="Gene3D" id="3.30.750.70">
    <property type="entry name" value="4-hydroxybutyrate coenzyme like domains"/>
    <property type="match status" value="2"/>
</dbReference>